<accession>A0A191ZE19</accession>
<dbReference type="PANTHER" id="PTHR30388">
    <property type="entry name" value="ALDEHYDE OXIDOREDUCTASE MOLYBDENUM COFACTOR ASSEMBLY PROTEIN"/>
    <property type="match status" value="1"/>
</dbReference>
<dbReference type="Gene3D" id="3.40.50.720">
    <property type="entry name" value="NAD(P)-binding Rossmann-like Domain"/>
    <property type="match status" value="1"/>
</dbReference>
<feature type="domain" description="XdhC Rossmann" evidence="3">
    <location>
        <begin position="109"/>
        <end position="251"/>
    </location>
</feature>
<name>A0A191ZE19_9GAMM</name>
<dbReference type="InterPro" id="IPR003777">
    <property type="entry name" value="XdhC_CoxI"/>
</dbReference>
<evidence type="ECO:0000313" key="4">
    <source>
        <dbReference type="EMBL" id="ANJ66112.1"/>
    </source>
</evidence>
<dbReference type="STRING" id="1860122.A9404_00810"/>
<proteinExistence type="predicted"/>
<reference evidence="4 5" key="1">
    <citation type="submission" date="2016-06" db="EMBL/GenBank/DDBJ databases">
        <title>Insight into the functional genes involving in sulfur oxidation in Pearl River water.</title>
        <authorList>
            <person name="Luo J."/>
            <person name="Tan X."/>
            <person name="Lin W."/>
        </authorList>
    </citation>
    <scope>NUCLEOTIDE SEQUENCE [LARGE SCALE GENOMIC DNA]</scope>
    <source>
        <strain evidence="4 5">LS2</strain>
    </source>
</reference>
<dbReference type="RefSeq" id="WP_066097786.1">
    <property type="nucleotide sequence ID" value="NZ_CP016027.1"/>
</dbReference>
<dbReference type="InterPro" id="IPR014308">
    <property type="entry name" value="Xanthine_DH_XdhC"/>
</dbReference>
<protein>
    <submittedName>
        <fullName evidence="4">Xanthine dehydrogenase accessory protein XdhC</fullName>
    </submittedName>
</protein>
<gene>
    <name evidence="4" type="ORF">A9404_00810</name>
</gene>
<dbReference type="AlphaFoldDB" id="A0A191ZE19"/>
<dbReference type="Proteomes" id="UP000078596">
    <property type="component" value="Chromosome"/>
</dbReference>
<feature type="compositionally biased region" description="Basic and acidic residues" evidence="1">
    <location>
        <begin position="287"/>
        <end position="300"/>
    </location>
</feature>
<dbReference type="Pfam" id="PF02625">
    <property type="entry name" value="XdhC_CoxI"/>
    <property type="match status" value="1"/>
</dbReference>
<evidence type="ECO:0000259" key="2">
    <source>
        <dbReference type="Pfam" id="PF02625"/>
    </source>
</evidence>
<dbReference type="KEGG" id="haz:A9404_00810"/>
<evidence type="ECO:0000259" key="3">
    <source>
        <dbReference type="Pfam" id="PF13478"/>
    </source>
</evidence>
<dbReference type="NCBIfam" id="TIGR02964">
    <property type="entry name" value="xanthine_xdhC"/>
    <property type="match status" value="1"/>
</dbReference>
<sequence>MKSTLNWYQAIAECTRQGEPYVLVTILAVAGSTPREPASKMVVTAKSCFDTIGGGKLEFQIIEQARQRLAEKQFGQTLAEFTLGSQMGQCCGGRISVLLEARPGCDAHLVLFGAGHVAHALVRILGDLPWRITWVDARADCFPPVTAEMVHAHLTQDPVGEAPVLCRDAHALILTHDHQLDFELCRVLLRTAGVRSIGVIGSQTKAERFRHRLLDFGHARSEIDRIRCPLGRRDVPGKQPMEVAVDIAAELLRLNTAPASQAMPQRGMSPQALTTLRHLIPTTADHPPSKPVHDTDRSAQ</sequence>
<feature type="region of interest" description="Disordered" evidence="1">
    <location>
        <begin position="281"/>
        <end position="300"/>
    </location>
</feature>
<dbReference type="InterPro" id="IPR052698">
    <property type="entry name" value="MoCofactor_Util/Proc"/>
</dbReference>
<dbReference type="PANTHER" id="PTHR30388:SF6">
    <property type="entry name" value="XANTHINE DEHYDROGENASE SUBUNIT A-RELATED"/>
    <property type="match status" value="1"/>
</dbReference>
<organism evidence="4 5">
    <name type="scientific">Halothiobacillus diazotrophicus</name>
    <dbReference type="NCBI Taxonomy" id="1860122"/>
    <lineage>
        <taxon>Bacteria</taxon>
        <taxon>Pseudomonadati</taxon>
        <taxon>Pseudomonadota</taxon>
        <taxon>Gammaproteobacteria</taxon>
        <taxon>Chromatiales</taxon>
        <taxon>Halothiobacillaceae</taxon>
        <taxon>Halothiobacillus</taxon>
    </lineage>
</organism>
<dbReference type="Pfam" id="PF13478">
    <property type="entry name" value="XdhC_C"/>
    <property type="match status" value="1"/>
</dbReference>
<keyword evidence="5" id="KW-1185">Reference proteome</keyword>
<dbReference type="OrthoDB" id="61481at2"/>
<feature type="domain" description="XdhC- CoxI" evidence="2">
    <location>
        <begin position="15"/>
        <end position="75"/>
    </location>
</feature>
<dbReference type="EMBL" id="CP016027">
    <property type="protein sequence ID" value="ANJ66112.1"/>
    <property type="molecule type" value="Genomic_DNA"/>
</dbReference>
<evidence type="ECO:0000313" key="5">
    <source>
        <dbReference type="Proteomes" id="UP000078596"/>
    </source>
</evidence>
<dbReference type="InterPro" id="IPR027051">
    <property type="entry name" value="XdhC_Rossmann_dom"/>
</dbReference>
<evidence type="ECO:0000256" key="1">
    <source>
        <dbReference type="SAM" id="MobiDB-lite"/>
    </source>
</evidence>